<dbReference type="EMBL" id="KB445580">
    <property type="protein sequence ID" value="EMD88948.1"/>
    <property type="molecule type" value="Genomic_DNA"/>
</dbReference>
<dbReference type="AlphaFoldDB" id="M2ULX2"/>
<feature type="compositionally biased region" description="Polar residues" evidence="1">
    <location>
        <begin position="22"/>
        <end position="45"/>
    </location>
</feature>
<dbReference type="OMA" id="INFLPKA"/>
<evidence type="ECO:0000256" key="1">
    <source>
        <dbReference type="SAM" id="MobiDB-lite"/>
    </source>
</evidence>
<sequence>MPPHRLSTSKCQINFLPKAPQRRSSLSHVPRNNSLAAAFRTTRSITPPKVDHIQEDDEEEQKKKKKKKEGTSVLAYLSLWKGVRSLWRGIDWYVGQMGSGWRGL</sequence>
<evidence type="ECO:0000313" key="2">
    <source>
        <dbReference type="EMBL" id="EMD88948.1"/>
    </source>
</evidence>
<organism evidence="2 3">
    <name type="scientific">Cochliobolus heterostrophus (strain C5 / ATCC 48332 / race O)</name>
    <name type="common">Southern corn leaf blight fungus</name>
    <name type="synonym">Bipolaris maydis</name>
    <dbReference type="NCBI Taxonomy" id="701091"/>
    <lineage>
        <taxon>Eukaryota</taxon>
        <taxon>Fungi</taxon>
        <taxon>Dikarya</taxon>
        <taxon>Ascomycota</taxon>
        <taxon>Pezizomycotina</taxon>
        <taxon>Dothideomycetes</taxon>
        <taxon>Pleosporomycetidae</taxon>
        <taxon>Pleosporales</taxon>
        <taxon>Pleosporineae</taxon>
        <taxon>Pleosporaceae</taxon>
        <taxon>Bipolaris</taxon>
    </lineage>
</organism>
<dbReference type="Proteomes" id="UP000016936">
    <property type="component" value="Unassembled WGS sequence"/>
</dbReference>
<protein>
    <submittedName>
        <fullName evidence="2">Uncharacterized protein</fullName>
    </submittedName>
</protein>
<reference evidence="3" key="2">
    <citation type="journal article" date="2013" name="PLoS Genet.">
        <title>Comparative genome structure, secondary metabolite, and effector coding capacity across Cochliobolus pathogens.</title>
        <authorList>
            <person name="Condon B.J."/>
            <person name="Leng Y."/>
            <person name="Wu D."/>
            <person name="Bushley K.E."/>
            <person name="Ohm R.A."/>
            <person name="Otillar R."/>
            <person name="Martin J."/>
            <person name="Schackwitz W."/>
            <person name="Grimwood J."/>
            <person name="MohdZainudin N."/>
            <person name="Xue C."/>
            <person name="Wang R."/>
            <person name="Manning V.A."/>
            <person name="Dhillon B."/>
            <person name="Tu Z.J."/>
            <person name="Steffenson B.J."/>
            <person name="Salamov A."/>
            <person name="Sun H."/>
            <person name="Lowry S."/>
            <person name="LaButti K."/>
            <person name="Han J."/>
            <person name="Copeland A."/>
            <person name="Lindquist E."/>
            <person name="Barry K."/>
            <person name="Schmutz J."/>
            <person name="Baker S.E."/>
            <person name="Ciuffetti L.M."/>
            <person name="Grigoriev I.V."/>
            <person name="Zhong S."/>
            <person name="Turgeon B.G."/>
        </authorList>
    </citation>
    <scope>NUCLEOTIDE SEQUENCE [LARGE SCALE GENOMIC DNA]</scope>
    <source>
        <strain evidence="3">C5 / ATCC 48332 / race O</strain>
    </source>
</reference>
<name>M2ULX2_COCH5</name>
<proteinExistence type="predicted"/>
<reference evidence="2 3" key="1">
    <citation type="journal article" date="2012" name="PLoS Pathog.">
        <title>Diverse lifestyles and strategies of plant pathogenesis encoded in the genomes of eighteen Dothideomycetes fungi.</title>
        <authorList>
            <person name="Ohm R.A."/>
            <person name="Feau N."/>
            <person name="Henrissat B."/>
            <person name="Schoch C.L."/>
            <person name="Horwitz B.A."/>
            <person name="Barry K.W."/>
            <person name="Condon B.J."/>
            <person name="Copeland A.C."/>
            <person name="Dhillon B."/>
            <person name="Glaser F."/>
            <person name="Hesse C.N."/>
            <person name="Kosti I."/>
            <person name="LaButti K."/>
            <person name="Lindquist E.A."/>
            <person name="Lucas S."/>
            <person name="Salamov A.A."/>
            <person name="Bradshaw R.E."/>
            <person name="Ciuffetti L."/>
            <person name="Hamelin R.C."/>
            <person name="Kema G.H.J."/>
            <person name="Lawrence C."/>
            <person name="Scott J.A."/>
            <person name="Spatafora J.W."/>
            <person name="Turgeon B.G."/>
            <person name="de Wit P.J.G.M."/>
            <person name="Zhong S."/>
            <person name="Goodwin S.B."/>
            <person name="Grigoriev I.V."/>
        </authorList>
    </citation>
    <scope>NUCLEOTIDE SEQUENCE [LARGE SCALE GENOMIC DNA]</scope>
    <source>
        <strain evidence="3">C5 / ATCC 48332 / race O</strain>
    </source>
</reference>
<gene>
    <name evidence="2" type="ORF">COCHEDRAFT_1033079</name>
</gene>
<keyword evidence="3" id="KW-1185">Reference proteome</keyword>
<accession>M2ULX2</accession>
<evidence type="ECO:0000313" key="3">
    <source>
        <dbReference type="Proteomes" id="UP000016936"/>
    </source>
</evidence>
<dbReference type="OrthoDB" id="3687808at2759"/>
<feature type="region of interest" description="Disordered" evidence="1">
    <location>
        <begin position="20"/>
        <end position="67"/>
    </location>
</feature>
<dbReference type="HOGENOM" id="CLU_2249868_0_0_1"/>